<keyword evidence="5 7" id="KW-0378">Hydrolase</keyword>
<dbReference type="Proteomes" id="UP001295684">
    <property type="component" value="Unassembled WGS sequence"/>
</dbReference>
<dbReference type="InterPro" id="IPR033124">
    <property type="entry name" value="Ser_caboxypep_his_AS"/>
</dbReference>
<dbReference type="SUPFAM" id="SSF53474">
    <property type="entry name" value="alpha/beta-Hydrolases"/>
    <property type="match status" value="1"/>
</dbReference>
<dbReference type="AlphaFoldDB" id="A0AAD1XCJ5"/>
<evidence type="ECO:0000313" key="9">
    <source>
        <dbReference type="Proteomes" id="UP001295684"/>
    </source>
</evidence>
<dbReference type="PRINTS" id="PR00724">
    <property type="entry name" value="CRBOXYPTASEC"/>
</dbReference>
<protein>
    <recommendedName>
        <fullName evidence="7">Carboxypeptidase</fullName>
        <ecNumber evidence="7">3.4.16.-</ecNumber>
    </recommendedName>
</protein>
<feature type="chain" id="PRO_5041776846" description="Carboxypeptidase" evidence="7">
    <location>
        <begin position="19"/>
        <end position="416"/>
    </location>
</feature>
<dbReference type="InterPro" id="IPR029058">
    <property type="entry name" value="AB_hydrolase_fold"/>
</dbReference>
<dbReference type="GO" id="GO:0006508">
    <property type="term" value="P:proteolysis"/>
    <property type="evidence" value="ECO:0007669"/>
    <property type="project" value="UniProtKB-KW"/>
</dbReference>
<dbReference type="Gene3D" id="3.40.50.1820">
    <property type="entry name" value="alpha/beta hydrolase"/>
    <property type="match status" value="1"/>
</dbReference>
<evidence type="ECO:0000256" key="3">
    <source>
        <dbReference type="ARBA" id="ARBA00022670"/>
    </source>
</evidence>
<keyword evidence="4 7" id="KW-0732">Signal</keyword>
<evidence type="ECO:0000256" key="2">
    <source>
        <dbReference type="ARBA" id="ARBA00022645"/>
    </source>
</evidence>
<dbReference type="InterPro" id="IPR001563">
    <property type="entry name" value="Peptidase_S10"/>
</dbReference>
<evidence type="ECO:0000256" key="7">
    <source>
        <dbReference type="RuleBase" id="RU361156"/>
    </source>
</evidence>
<comment type="similarity">
    <text evidence="1 7">Belongs to the peptidase S10 family.</text>
</comment>
<name>A0AAD1XCJ5_EUPCR</name>
<proteinExistence type="inferred from homology"/>
<evidence type="ECO:0000256" key="5">
    <source>
        <dbReference type="ARBA" id="ARBA00022801"/>
    </source>
</evidence>
<sequence>MKTILFLIALLAVSTAIAEDIFLGEDHDAGLIELEKGDDMFYWLFRSRDVPEKDPLVLWLTGGPGCSSEVALFYENGPFIIQDDLTLEKNQFSWNEVSNLLYIDQPLGTGFSRTDKPDHYARNEKMVASTMYKFLTLFIEKYPEFRGRDFYITGESYAGHYIPAITAYIAEQGNPDINLVASAIGNGLVDPYVQYPEYNKFSYENNLIGGIHSTILSAGFKLCQGLIWTRIWPLALMECQIMTTTILGFPLYPNFNVYDIRKKCSVPPLCYDFNLLDKFIDLPEVREFLGVGKRAWSSCNQVVHTFMLGDWMVDLSSKVKYALENDIKILVYSGDKDFICNWRGGEAWTHALEWQGREDFHSNEYQTWTVDEEEAGEFKQANGLTFLRVYDAGHMVPMDQPKRSLEMLKKFISHDF</sequence>
<organism evidence="8 9">
    <name type="scientific">Euplotes crassus</name>
    <dbReference type="NCBI Taxonomy" id="5936"/>
    <lineage>
        <taxon>Eukaryota</taxon>
        <taxon>Sar</taxon>
        <taxon>Alveolata</taxon>
        <taxon>Ciliophora</taxon>
        <taxon>Intramacronucleata</taxon>
        <taxon>Spirotrichea</taxon>
        <taxon>Hypotrichia</taxon>
        <taxon>Euplotida</taxon>
        <taxon>Euplotidae</taxon>
        <taxon>Moneuplotes</taxon>
    </lineage>
</organism>
<keyword evidence="9" id="KW-1185">Reference proteome</keyword>
<accession>A0AAD1XCJ5</accession>
<dbReference type="PROSITE" id="PS00131">
    <property type="entry name" value="CARBOXYPEPT_SER_SER"/>
    <property type="match status" value="1"/>
</dbReference>
<keyword evidence="3 7" id="KW-0645">Protease</keyword>
<dbReference type="Pfam" id="PF00450">
    <property type="entry name" value="Peptidase_S10"/>
    <property type="match status" value="1"/>
</dbReference>
<dbReference type="InterPro" id="IPR018202">
    <property type="entry name" value="Ser_caboxypep_ser_AS"/>
</dbReference>
<dbReference type="PANTHER" id="PTHR11802">
    <property type="entry name" value="SERINE PROTEASE FAMILY S10 SERINE CARBOXYPEPTIDASE"/>
    <property type="match status" value="1"/>
</dbReference>
<reference evidence="8" key="1">
    <citation type="submission" date="2023-07" db="EMBL/GenBank/DDBJ databases">
        <authorList>
            <consortium name="AG Swart"/>
            <person name="Singh M."/>
            <person name="Singh A."/>
            <person name="Seah K."/>
            <person name="Emmerich C."/>
        </authorList>
    </citation>
    <scope>NUCLEOTIDE SEQUENCE</scope>
    <source>
        <strain evidence="8">DP1</strain>
    </source>
</reference>
<evidence type="ECO:0000256" key="1">
    <source>
        <dbReference type="ARBA" id="ARBA00009431"/>
    </source>
</evidence>
<dbReference type="EC" id="3.4.16.-" evidence="7"/>
<evidence type="ECO:0000256" key="6">
    <source>
        <dbReference type="ARBA" id="ARBA00023180"/>
    </source>
</evidence>
<keyword evidence="6" id="KW-0325">Glycoprotein</keyword>
<evidence type="ECO:0000313" key="8">
    <source>
        <dbReference type="EMBL" id="CAI2371274.1"/>
    </source>
</evidence>
<dbReference type="PROSITE" id="PS00560">
    <property type="entry name" value="CARBOXYPEPT_SER_HIS"/>
    <property type="match status" value="1"/>
</dbReference>
<gene>
    <name evidence="8" type="ORF">ECRASSUSDP1_LOCUS12594</name>
</gene>
<keyword evidence="2 7" id="KW-0121">Carboxypeptidase</keyword>
<evidence type="ECO:0000256" key="4">
    <source>
        <dbReference type="ARBA" id="ARBA00022729"/>
    </source>
</evidence>
<feature type="signal peptide" evidence="7">
    <location>
        <begin position="1"/>
        <end position="18"/>
    </location>
</feature>
<dbReference type="GO" id="GO:0004185">
    <property type="term" value="F:serine-type carboxypeptidase activity"/>
    <property type="evidence" value="ECO:0007669"/>
    <property type="project" value="UniProtKB-UniRule"/>
</dbReference>
<dbReference type="PANTHER" id="PTHR11802:SF113">
    <property type="entry name" value="SERINE CARBOXYPEPTIDASE CTSA-4.1"/>
    <property type="match status" value="1"/>
</dbReference>
<dbReference type="EMBL" id="CAMPGE010012503">
    <property type="protein sequence ID" value="CAI2371274.1"/>
    <property type="molecule type" value="Genomic_DNA"/>
</dbReference>
<comment type="caution">
    <text evidence="8">The sequence shown here is derived from an EMBL/GenBank/DDBJ whole genome shotgun (WGS) entry which is preliminary data.</text>
</comment>